<reference evidence="1" key="2">
    <citation type="journal article" date="2011" name="Genome Biol. Evol.">
        <title>Structural and content diversity of mitochondrial genome in beet: a comparative genomic analysis.</title>
        <authorList>
            <person name="Darracq A."/>
            <person name="Varre J.S."/>
            <person name="Marechal-Drouard L."/>
            <person name="Courseaux A."/>
            <person name="Saumitou-Laprade P."/>
            <person name="Oztas S."/>
            <person name="Vacherie B."/>
            <person name="Barbe V.and.Touzet.P."/>
        </authorList>
    </citation>
    <scope>NUCLEOTIDE SEQUENCE</scope>
</reference>
<name>F4MKW6_BETVM</name>
<organism evidence="1">
    <name type="scientific">Beta vulgaris subsp. maritima</name>
    <name type="common">Sea beet</name>
    <name type="synonym">Beta maritima</name>
    <dbReference type="NCBI Taxonomy" id="350892"/>
    <lineage>
        <taxon>Eukaryota</taxon>
        <taxon>Viridiplantae</taxon>
        <taxon>Streptophyta</taxon>
        <taxon>Embryophyta</taxon>
        <taxon>Tracheophyta</taxon>
        <taxon>Spermatophyta</taxon>
        <taxon>Magnoliopsida</taxon>
        <taxon>eudicotyledons</taxon>
        <taxon>Gunneridae</taxon>
        <taxon>Pentapetalae</taxon>
        <taxon>Caryophyllales</taxon>
        <taxon>Chenopodiaceae</taxon>
        <taxon>Betoideae</taxon>
        <taxon>Beta</taxon>
    </lineage>
</organism>
<sequence>MRDLKPARSASLTLIFRSRPSEQDPSVRPFSKELLLLNSFHTAPRNSRIRVSHHKEVKMKTRTRLSAANGIAPELLPSSFFLYSFAHFLERKRRWLGNEAGSTGRPSFGQPIRRQRNPIRQFLFLYSSSRAFPRQAKLAPDRRGNSVVTEVDYRTGVGKNLAKGSISDSSPTVHSRDSILFYAR</sequence>
<reference evidence="1" key="1">
    <citation type="submission" date="2010-11" db="EMBL/GenBank/DDBJ databases">
        <authorList>
            <person name="Genoscope - CEA"/>
        </authorList>
    </citation>
    <scope>NUCLEOTIDE SEQUENCE</scope>
</reference>
<keyword evidence="1" id="KW-0496">Mitochondrion</keyword>
<protein>
    <submittedName>
        <fullName evidence="1">Uncharacterized protein orf184b</fullName>
    </submittedName>
</protein>
<proteinExistence type="predicted"/>
<dbReference type="AlphaFoldDB" id="F4MKW6"/>
<gene>
    <name evidence="1" type="primary">orf184b</name>
</gene>
<evidence type="ECO:0000313" key="1">
    <source>
        <dbReference type="EMBL" id="CBL51958.1"/>
    </source>
</evidence>
<geneLocation type="mitochondrion" evidence="1"/>
<accession>F4MKW6</accession>
<dbReference type="EMBL" id="FQ014226">
    <property type="protein sequence ID" value="CBL51958.1"/>
    <property type="molecule type" value="Genomic_DNA"/>
</dbReference>